<dbReference type="Pfam" id="PF10988">
    <property type="entry name" value="DUF2807"/>
    <property type="match status" value="1"/>
</dbReference>
<accession>A0ABU3BH12</accession>
<proteinExistence type="predicted"/>
<dbReference type="RefSeq" id="WP_311387529.1">
    <property type="nucleotide sequence ID" value="NZ_JAVRHU010000002.1"/>
</dbReference>
<name>A0ABU3BH12_9FLAO</name>
<comment type="caution">
    <text evidence="2">The sequence shown here is derived from an EMBL/GenBank/DDBJ whole genome shotgun (WGS) entry which is preliminary data.</text>
</comment>
<sequence length="240" mass="26085">MKSKMIPGLLLAVYLVLTSCEKNTIRASGQVTSREFSFTNYDGLEVGGAFEVFVRFSETEERIEIETNSNLQDRLIVRVDETTLKIRPKDNLQVKGNPTFRAYITTSNLLNFNLSGATTLALEDEWITDIGNIRMSGASNFTGGLMAKELEVQASGASDLDLFGSANSLNARLSGSSTVKNYDLSINDLIIDLSGSSDAFLTVNETIDIKASGASTLNYKGSPKSIIQDLTGTSELNNRN</sequence>
<evidence type="ECO:0000313" key="2">
    <source>
        <dbReference type="EMBL" id="MDT0621454.1"/>
    </source>
</evidence>
<reference evidence="2 3" key="1">
    <citation type="submission" date="2023-09" db="EMBL/GenBank/DDBJ databases">
        <authorList>
            <person name="Rey-Velasco X."/>
        </authorList>
    </citation>
    <scope>NUCLEOTIDE SEQUENCE [LARGE SCALE GENOMIC DNA]</scope>
    <source>
        <strain evidence="2 3">P007</strain>
    </source>
</reference>
<evidence type="ECO:0000313" key="3">
    <source>
        <dbReference type="Proteomes" id="UP001250662"/>
    </source>
</evidence>
<dbReference type="EMBL" id="JAVRHU010000002">
    <property type="protein sequence ID" value="MDT0621454.1"/>
    <property type="molecule type" value="Genomic_DNA"/>
</dbReference>
<organism evidence="2 3">
    <name type="scientific">Croceitalea vernalis</name>
    <dbReference type="NCBI Taxonomy" id="3075599"/>
    <lineage>
        <taxon>Bacteria</taxon>
        <taxon>Pseudomonadati</taxon>
        <taxon>Bacteroidota</taxon>
        <taxon>Flavobacteriia</taxon>
        <taxon>Flavobacteriales</taxon>
        <taxon>Flavobacteriaceae</taxon>
        <taxon>Croceitalea</taxon>
    </lineage>
</organism>
<dbReference type="InterPro" id="IPR021255">
    <property type="entry name" value="DUF2807"/>
</dbReference>
<dbReference type="Gene3D" id="2.160.20.120">
    <property type="match status" value="1"/>
</dbReference>
<gene>
    <name evidence="2" type="ORF">RM520_07450</name>
</gene>
<feature type="domain" description="Putative auto-transporter adhesin head GIN" evidence="1">
    <location>
        <begin position="40"/>
        <end position="223"/>
    </location>
</feature>
<protein>
    <submittedName>
        <fullName evidence="2">Head GIN domain-containing protein</fullName>
    </submittedName>
</protein>
<dbReference type="Proteomes" id="UP001250662">
    <property type="component" value="Unassembled WGS sequence"/>
</dbReference>
<keyword evidence="3" id="KW-1185">Reference proteome</keyword>
<evidence type="ECO:0000259" key="1">
    <source>
        <dbReference type="Pfam" id="PF10988"/>
    </source>
</evidence>
<dbReference type="PROSITE" id="PS51257">
    <property type="entry name" value="PROKAR_LIPOPROTEIN"/>
    <property type="match status" value="1"/>
</dbReference>